<reference evidence="10 11" key="1">
    <citation type="journal article" date="2007" name="Proc. Natl. Acad. Sci. U.S.A.">
        <title>The tiny eukaryote Ostreococcus provides genomic insights into the paradox of plankton speciation.</title>
        <authorList>
            <person name="Palenik B."/>
            <person name="Grimwood J."/>
            <person name="Aerts A."/>
            <person name="Rouze P."/>
            <person name="Salamov A."/>
            <person name="Putnam N."/>
            <person name="Dupont C."/>
            <person name="Jorgensen R."/>
            <person name="Derelle E."/>
            <person name="Rombauts S."/>
            <person name="Zhou K."/>
            <person name="Otillar R."/>
            <person name="Merchant S.S."/>
            <person name="Podell S."/>
            <person name="Gaasterland T."/>
            <person name="Napoli C."/>
            <person name="Gendler K."/>
            <person name="Manuell A."/>
            <person name="Tai V."/>
            <person name="Vallon O."/>
            <person name="Piganeau G."/>
            <person name="Jancek S."/>
            <person name="Heijde M."/>
            <person name="Jabbari K."/>
            <person name="Bowler C."/>
            <person name="Lohr M."/>
            <person name="Robbens S."/>
            <person name="Werner G."/>
            <person name="Dubchak I."/>
            <person name="Pazour G.J."/>
            <person name="Ren Q."/>
            <person name="Paulsen I."/>
            <person name="Delwiche C."/>
            <person name="Schmutz J."/>
            <person name="Rokhsar D."/>
            <person name="Van de Peer Y."/>
            <person name="Moreau H."/>
            <person name="Grigoriev I.V."/>
        </authorList>
    </citation>
    <scope>NUCLEOTIDE SEQUENCE [LARGE SCALE GENOMIC DNA]</scope>
    <source>
        <strain evidence="10 11">CCE9901</strain>
    </source>
</reference>
<dbReference type="OMA" id="SVKHIWR"/>
<keyword evidence="4" id="KW-0138">CF(0)</keyword>
<evidence type="ECO:0000256" key="1">
    <source>
        <dbReference type="ARBA" id="ARBA00004325"/>
    </source>
</evidence>
<keyword evidence="7" id="KW-0496">Mitochondrion</keyword>
<evidence type="ECO:0000256" key="2">
    <source>
        <dbReference type="ARBA" id="ARBA00005699"/>
    </source>
</evidence>
<dbReference type="Gramene" id="ABO98279">
    <property type="protein sequence ID" value="ABO98279"/>
    <property type="gene ID" value="OSTLU_26185"/>
</dbReference>
<gene>
    <name evidence="10" type="ORF">OSTLU_26185</name>
</gene>
<keyword evidence="3" id="KW-0813">Transport</keyword>
<keyword evidence="9" id="KW-0066">ATP synthesis</keyword>
<comment type="similarity">
    <text evidence="2">Belongs to the ATPase g subunit family.</text>
</comment>
<evidence type="ECO:0000256" key="5">
    <source>
        <dbReference type="ARBA" id="ARBA00022781"/>
    </source>
</evidence>
<keyword evidence="8" id="KW-0472">Membrane</keyword>
<evidence type="ECO:0000256" key="7">
    <source>
        <dbReference type="ARBA" id="ARBA00023128"/>
    </source>
</evidence>
<accession>A4S3V5</accession>
<dbReference type="GO" id="GO:0015986">
    <property type="term" value="P:proton motive force-driven ATP synthesis"/>
    <property type="evidence" value="ECO:0007669"/>
    <property type="project" value="InterPro"/>
</dbReference>
<dbReference type="PANTHER" id="PTHR12386">
    <property type="entry name" value="ATP SYNTHASE SUBUNIT"/>
    <property type="match status" value="1"/>
</dbReference>
<dbReference type="eggNOG" id="ENOG502RZ4A">
    <property type="taxonomic scope" value="Eukaryota"/>
</dbReference>
<dbReference type="STRING" id="436017.A4S3V5"/>
<dbReference type="GO" id="GO:0015078">
    <property type="term" value="F:proton transmembrane transporter activity"/>
    <property type="evidence" value="ECO:0007669"/>
    <property type="project" value="InterPro"/>
</dbReference>
<dbReference type="GeneID" id="5004169"/>
<keyword evidence="11" id="KW-1185">Reference proteome</keyword>
<evidence type="ECO:0000313" key="10">
    <source>
        <dbReference type="EMBL" id="ABO98279.1"/>
    </source>
</evidence>
<keyword evidence="6" id="KW-0406">Ion transport</keyword>
<dbReference type="RefSeq" id="XP_001419986.1">
    <property type="nucleotide sequence ID" value="XM_001419949.1"/>
</dbReference>
<dbReference type="InterPro" id="IPR006808">
    <property type="entry name" value="ATP_synth_F0_gsu_mt"/>
</dbReference>
<dbReference type="GO" id="GO:0031966">
    <property type="term" value="C:mitochondrial membrane"/>
    <property type="evidence" value="ECO:0007669"/>
    <property type="project" value="UniProtKB-SubCell"/>
</dbReference>
<evidence type="ECO:0000256" key="3">
    <source>
        <dbReference type="ARBA" id="ARBA00022448"/>
    </source>
</evidence>
<keyword evidence="5" id="KW-0375">Hydrogen ion transport</keyword>
<protein>
    <submittedName>
        <fullName evidence="10">Uncharacterized protein</fullName>
    </submittedName>
</protein>
<dbReference type="EMBL" id="CP000590">
    <property type="protein sequence ID" value="ABO98279.1"/>
    <property type="molecule type" value="Genomic_DNA"/>
</dbReference>
<evidence type="ECO:0000256" key="4">
    <source>
        <dbReference type="ARBA" id="ARBA00022547"/>
    </source>
</evidence>
<organism evidence="10 11">
    <name type="scientific">Ostreococcus lucimarinus (strain CCE9901)</name>
    <dbReference type="NCBI Taxonomy" id="436017"/>
    <lineage>
        <taxon>Eukaryota</taxon>
        <taxon>Viridiplantae</taxon>
        <taxon>Chlorophyta</taxon>
        <taxon>Mamiellophyceae</taxon>
        <taxon>Mamiellales</taxon>
        <taxon>Bathycoccaceae</taxon>
        <taxon>Ostreococcus</taxon>
    </lineage>
</organism>
<dbReference type="OrthoDB" id="437at2759"/>
<dbReference type="GO" id="GO:0045259">
    <property type="term" value="C:proton-transporting ATP synthase complex"/>
    <property type="evidence" value="ECO:0007669"/>
    <property type="project" value="UniProtKB-KW"/>
</dbReference>
<dbReference type="HOGENOM" id="CLU_121191_2_0_1"/>
<dbReference type="KEGG" id="olu:OSTLU_26185"/>
<proteinExistence type="inferred from homology"/>
<dbReference type="Pfam" id="PF04718">
    <property type="entry name" value="ATP-synt_G"/>
    <property type="match status" value="1"/>
</dbReference>
<dbReference type="AlphaFoldDB" id="A4S3V5"/>
<evidence type="ECO:0000256" key="8">
    <source>
        <dbReference type="ARBA" id="ARBA00023136"/>
    </source>
</evidence>
<evidence type="ECO:0000313" key="11">
    <source>
        <dbReference type="Proteomes" id="UP000001568"/>
    </source>
</evidence>
<comment type="subcellular location">
    <subcellularLocation>
        <location evidence="1">Mitochondrion membrane</location>
    </subcellularLocation>
</comment>
<evidence type="ECO:0000256" key="9">
    <source>
        <dbReference type="ARBA" id="ARBA00023310"/>
    </source>
</evidence>
<evidence type="ECO:0000256" key="6">
    <source>
        <dbReference type="ARBA" id="ARBA00023065"/>
    </source>
</evidence>
<dbReference type="Proteomes" id="UP000001568">
    <property type="component" value="Chromosome 10"/>
</dbReference>
<sequence length="130" mass="13709">MTLANRTLDAARRARAAASRAASATYDAIAPEVIARYEKTMAANAEYVVRDPARAKRLGREFVYTNLARLPRAIEAATAEAAAARATAARARAGEADVATIGTAVVFAAEVYAWFCVGEIVGRGGKLTGY</sequence>
<name>A4S3V5_OSTLU</name>